<dbReference type="InterPro" id="IPR010286">
    <property type="entry name" value="METTL16/RlmF"/>
</dbReference>
<evidence type="ECO:0000256" key="6">
    <source>
        <dbReference type="HAMAP-Rule" id="MF_01848"/>
    </source>
</evidence>
<dbReference type="GO" id="GO:0052907">
    <property type="term" value="F:23S rRNA (adenine(1618)-N(6))-methyltransferase activity"/>
    <property type="evidence" value="ECO:0007669"/>
    <property type="project" value="UniProtKB-EC"/>
</dbReference>
<keyword evidence="1 6" id="KW-0963">Cytoplasm</keyword>
<keyword evidence="5 6" id="KW-0949">S-adenosyl-L-methionine</keyword>
<dbReference type="Pfam" id="PF05971">
    <property type="entry name" value="Methyltransf_10"/>
    <property type="match status" value="1"/>
</dbReference>
<dbReference type="InterPro" id="IPR029063">
    <property type="entry name" value="SAM-dependent_MTases_sf"/>
</dbReference>
<evidence type="ECO:0000256" key="2">
    <source>
        <dbReference type="ARBA" id="ARBA00022552"/>
    </source>
</evidence>
<comment type="similarity">
    <text evidence="6">Belongs to the methyltransferase superfamily. METTL16/RlmF family.</text>
</comment>
<dbReference type="EMBL" id="FOFB01000039">
    <property type="protein sequence ID" value="SER39327.1"/>
    <property type="molecule type" value="Genomic_DNA"/>
</dbReference>
<evidence type="ECO:0000256" key="3">
    <source>
        <dbReference type="ARBA" id="ARBA00022603"/>
    </source>
</evidence>
<dbReference type="PANTHER" id="PTHR13393:SF0">
    <property type="entry name" value="RNA N6-ADENOSINE-METHYLTRANSFERASE METTL16"/>
    <property type="match status" value="1"/>
</dbReference>
<keyword evidence="4 6" id="KW-0808">Transferase</keyword>
<gene>
    <name evidence="6" type="primary">rlmF</name>
    <name evidence="8" type="ORF">SAMN05444359_13941</name>
</gene>
<dbReference type="InterPro" id="IPR016909">
    <property type="entry name" value="rRNA_lsu_MeTfrase_F"/>
</dbReference>
<dbReference type="InParanoid" id="A0A1H9NU83"/>
<comment type="subcellular location">
    <subcellularLocation>
        <location evidence="6">Cytoplasm</location>
    </subcellularLocation>
</comment>
<evidence type="ECO:0000256" key="5">
    <source>
        <dbReference type="ARBA" id="ARBA00022691"/>
    </source>
</evidence>
<dbReference type="GO" id="GO:0005737">
    <property type="term" value="C:cytoplasm"/>
    <property type="evidence" value="ECO:0007669"/>
    <property type="project" value="UniProtKB-SubCell"/>
</dbReference>
<dbReference type="NCBIfam" id="NF008725">
    <property type="entry name" value="PRK11727.1"/>
    <property type="match status" value="1"/>
</dbReference>
<evidence type="ECO:0000256" key="7">
    <source>
        <dbReference type="SAM" id="MobiDB-lite"/>
    </source>
</evidence>
<feature type="region of interest" description="Disordered" evidence="7">
    <location>
        <begin position="29"/>
        <end position="49"/>
    </location>
</feature>
<accession>A0A1H9NU83</accession>
<comment type="catalytic activity">
    <reaction evidence="6">
        <text>adenosine(1618) in 23S rRNA + S-adenosyl-L-methionine = N(6)-methyladenosine(1618) in 23S rRNA + S-adenosyl-L-homocysteine + H(+)</text>
        <dbReference type="Rhea" id="RHEA:16497"/>
        <dbReference type="Rhea" id="RHEA-COMP:10229"/>
        <dbReference type="Rhea" id="RHEA-COMP:10231"/>
        <dbReference type="ChEBI" id="CHEBI:15378"/>
        <dbReference type="ChEBI" id="CHEBI:57856"/>
        <dbReference type="ChEBI" id="CHEBI:59789"/>
        <dbReference type="ChEBI" id="CHEBI:74411"/>
        <dbReference type="ChEBI" id="CHEBI:74449"/>
        <dbReference type="EC" id="2.1.1.181"/>
    </reaction>
</comment>
<dbReference type="STRING" id="478744.SAMN05444359_13941"/>
<evidence type="ECO:0000313" key="8">
    <source>
        <dbReference type="EMBL" id="SER39327.1"/>
    </source>
</evidence>
<keyword evidence="3 6" id="KW-0489">Methyltransferase</keyword>
<keyword evidence="9" id="KW-1185">Reference proteome</keyword>
<reference evidence="9" key="1">
    <citation type="submission" date="2016-10" db="EMBL/GenBank/DDBJ databases">
        <authorList>
            <person name="Varghese N."/>
            <person name="Submissions S."/>
        </authorList>
    </citation>
    <scope>NUCLEOTIDE SEQUENCE [LARGE SCALE GENOMIC DNA]</scope>
    <source>
        <strain evidence="9">DSM 24740</strain>
    </source>
</reference>
<evidence type="ECO:0000313" key="9">
    <source>
        <dbReference type="Proteomes" id="UP000199021"/>
    </source>
</evidence>
<dbReference type="SUPFAM" id="SSF53335">
    <property type="entry name" value="S-adenosyl-L-methionine-dependent methyltransferases"/>
    <property type="match status" value="1"/>
</dbReference>
<proteinExistence type="inferred from homology"/>
<dbReference type="GO" id="GO:0070475">
    <property type="term" value="P:rRNA base methylation"/>
    <property type="evidence" value="ECO:0007669"/>
    <property type="project" value="TreeGrafter"/>
</dbReference>
<organism evidence="8 9">
    <name type="scientific">Neolewinella agarilytica</name>
    <dbReference type="NCBI Taxonomy" id="478744"/>
    <lineage>
        <taxon>Bacteria</taxon>
        <taxon>Pseudomonadati</taxon>
        <taxon>Bacteroidota</taxon>
        <taxon>Saprospiria</taxon>
        <taxon>Saprospirales</taxon>
        <taxon>Lewinellaceae</taxon>
        <taxon>Neolewinella</taxon>
    </lineage>
</organism>
<comment type="function">
    <text evidence="6">Specifically methylates the adenine in position 1618 of 23S rRNA.</text>
</comment>
<dbReference type="EC" id="2.1.1.181" evidence="6"/>
<evidence type="ECO:0000256" key="4">
    <source>
        <dbReference type="ARBA" id="ARBA00022679"/>
    </source>
</evidence>
<evidence type="ECO:0000256" key="1">
    <source>
        <dbReference type="ARBA" id="ARBA00022490"/>
    </source>
</evidence>
<dbReference type="HAMAP" id="MF_01848">
    <property type="entry name" value="23SrRNA_methyltr_F"/>
    <property type="match status" value="1"/>
</dbReference>
<dbReference type="AlphaFoldDB" id="A0A1H9NU83"/>
<sequence>MITNTNQGLPPHLIRSSYSHTMATLPPIKCGSLQDNKTTRPPPVHPNNRYHSPHDFPALAKVVPALADYFLKAPDGHLTLNFAEPDAVRLLNKALLLRDYGLKHWDIPAGNLCPGVPGRLDYIHVLADLLDGKKGKEIKGLDVGTGASLIYPILGHKEFGWRFVGTDVDDTSLKVASAIAKFNPGLAKAISLRKQPDRTAIFNNVIHEGETFDFTICNPPFFESAAAAAAAAEKKWTKLGKAPSPTLNFGGQANELWAPGGEPDFLRRMIRESVAFGQQVGWFTTLVSKKGYLKIAEVEFGKAGITDYRVIGIGQGGKIRRVLAWRGK</sequence>
<dbReference type="PIRSF" id="PIRSF029038">
    <property type="entry name" value="Mtase_YbiN_prd"/>
    <property type="match status" value="1"/>
</dbReference>
<protein>
    <recommendedName>
        <fullName evidence="6">Ribosomal RNA large subunit methyltransferase F</fullName>
        <ecNumber evidence="6">2.1.1.181</ecNumber>
    </recommendedName>
    <alternativeName>
        <fullName evidence="6">23S rRNA mA1618 methyltransferase</fullName>
    </alternativeName>
    <alternativeName>
        <fullName evidence="6">rRNA adenine N-6-methyltransferase</fullName>
    </alternativeName>
</protein>
<dbReference type="PANTHER" id="PTHR13393">
    <property type="entry name" value="SAM-DEPENDENT METHYLTRANSFERASE"/>
    <property type="match status" value="1"/>
</dbReference>
<keyword evidence="2 6" id="KW-0698">rRNA processing</keyword>
<dbReference type="CDD" id="cd02440">
    <property type="entry name" value="AdoMet_MTases"/>
    <property type="match status" value="1"/>
</dbReference>
<dbReference type="Gene3D" id="3.40.50.150">
    <property type="entry name" value="Vaccinia Virus protein VP39"/>
    <property type="match status" value="1"/>
</dbReference>
<name>A0A1H9NU83_9BACT</name>
<dbReference type="Proteomes" id="UP000199021">
    <property type="component" value="Unassembled WGS sequence"/>
</dbReference>